<protein>
    <submittedName>
        <fullName evidence="1">Uncharacterized protein</fullName>
    </submittedName>
</protein>
<accession>A0A498JX95</accession>
<keyword evidence="2" id="KW-1185">Reference proteome</keyword>
<evidence type="ECO:0000313" key="1">
    <source>
        <dbReference type="EMBL" id="RXH97821.1"/>
    </source>
</evidence>
<reference evidence="1 2" key="1">
    <citation type="submission" date="2018-10" db="EMBL/GenBank/DDBJ databases">
        <title>A high-quality apple genome assembly.</title>
        <authorList>
            <person name="Hu J."/>
        </authorList>
    </citation>
    <scope>NUCLEOTIDE SEQUENCE [LARGE SCALE GENOMIC DNA]</scope>
    <source>
        <strain evidence="2">cv. HFTH1</strain>
        <tissue evidence="1">Young leaf</tissue>
    </source>
</reference>
<comment type="caution">
    <text evidence="1">The sequence shown here is derived from an EMBL/GenBank/DDBJ whole genome shotgun (WGS) entry which is preliminary data.</text>
</comment>
<evidence type="ECO:0000313" key="2">
    <source>
        <dbReference type="Proteomes" id="UP000290289"/>
    </source>
</evidence>
<dbReference type="Proteomes" id="UP000290289">
    <property type="component" value="Chromosome 5"/>
</dbReference>
<name>A0A498JX95_MALDO</name>
<gene>
    <name evidence="1" type="ORF">DVH24_010146</name>
</gene>
<dbReference type="AlphaFoldDB" id="A0A498JX95"/>
<dbReference type="EMBL" id="RDQH01000331">
    <property type="protein sequence ID" value="RXH97821.1"/>
    <property type="molecule type" value="Genomic_DNA"/>
</dbReference>
<proteinExistence type="predicted"/>
<sequence length="173" mass="19550">MGISGKEVVLISEDLEGFKGSSGPLPAHPDIQEIFLSEEDEFLILAWNNYDTCSLHLFAHARKELMDNNDSERCARELVRKALRWRWGTNMKDVVATDLGWMFLITALCLETLSIYCDQVSSPQAKVCNIRYGVDFSSSTRQHVRDDLQVQKEKSGILEVVVLLSTPPSQAFQ</sequence>
<organism evidence="1 2">
    <name type="scientific">Malus domestica</name>
    <name type="common">Apple</name>
    <name type="synonym">Pyrus malus</name>
    <dbReference type="NCBI Taxonomy" id="3750"/>
    <lineage>
        <taxon>Eukaryota</taxon>
        <taxon>Viridiplantae</taxon>
        <taxon>Streptophyta</taxon>
        <taxon>Embryophyta</taxon>
        <taxon>Tracheophyta</taxon>
        <taxon>Spermatophyta</taxon>
        <taxon>Magnoliopsida</taxon>
        <taxon>eudicotyledons</taxon>
        <taxon>Gunneridae</taxon>
        <taxon>Pentapetalae</taxon>
        <taxon>rosids</taxon>
        <taxon>fabids</taxon>
        <taxon>Rosales</taxon>
        <taxon>Rosaceae</taxon>
        <taxon>Amygdaloideae</taxon>
        <taxon>Maleae</taxon>
        <taxon>Malus</taxon>
    </lineage>
</organism>